<feature type="chain" id="PRO_5046512664" evidence="1">
    <location>
        <begin position="21"/>
        <end position="459"/>
    </location>
</feature>
<evidence type="ECO:0000313" key="3">
    <source>
        <dbReference type="Proteomes" id="UP001312908"/>
    </source>
</evidence>
<evidence type="ECO:0000313" key="2">
    <source>
        <dbReference type="EMBL" id="MEE8658251.1"/>
    </source>
</evidence>
<name>A0ABU7U2V0_9PROT</name>
<keyword evidence="3" id="KW-1185">Reference proteome</keyword>
<dbReference type="Proteomes" id="UP001312908">
    <property type="component" value="Unassembled WGS sequence"/>
</dbReference>
<comment type="caution">
    <text evidence="2">The sequence shown here is derived from an EMBL/GenBank/DDBJ whole genome shotgun (WGS) entry which is preliminary data.</text>
</comment>
<dbReference type="Gene3D" id="3.30.160.280">
    <property type="match status" value="1"/>
</dbReference>
<dbReference type="EMBL" id="JAWJZY010000002">
    <property type="protein sequence ID" value="MEE8658251.1"/>
    <property type="molecule type" value="Genomic_DNA"/>
</dbReference>
<protein>
    <submittedName>
        <fullName evidence="2">DUF5077 domain-containing protein</fullName>
    </submittedName>
</protein>
<dbReference type="RefSeq" id="WP_394819202.1">
    <property type="nucleotide sequence ID" value="NZ_JAWJZY010000002.1"/>
</dbReference>
<evidence type="ECO:0000256" key="1">
    <source>
        <dbReference type="SAM" id="SignalP"/>
    </source>
</evidence>
<proteinExistence type="predicted"/>
<sequence>MKKVTSALLLMASCAGTAGAATPSGDWTLRDFAGYAKDYALRIDVDPGETYLTENPSPSSVFWPEYISFIEHEEYKKSRYGFLGLMRGNGIKFAIVTVWGGLDARSGALQASKCFDDNPCVSIKGHYDWKVGHNYRFRMQKNASLASDTAGEWWQFTLADLTMGTVSVLGSLKLPYWGGVSPSNRALQTYIDGPYDCASIRHARVTMGQIRANYNGSNILKSSNVSLPGEPDLCASENILPGMSAEDYGSAATNDDGTFTFSGDNFRGLHQWGQFEGEARKDMMFVKDLTAAEPYIFEARHDGKYGPFPPEGEDNEDWTSIGVGFPIINDLRLRHQRVREWRERNNPDVRIGDYFIYHNTHNGDTEYFQLKMKQGSTFPIDKTDDAFWRYVGRYQKKTDKLWSFLPVRERDAAHPTGKKGWLYKSSLGALYRLRQDGEYGELPYLLENNKWWEFVGFSP</sequence>
<gene>
    <name evidence="2" type="ORF">DOFOFD_04420</name>
</gene>
<reference evidence="2 3" key="1">
    <citation type="submission" date="2023-10" db="EMBL/GenBank/DDBJ databases">
        <title>Sorlinia euscelidii gen. nov., sp. nov., an acetic acid bacteria isolated from the gut of Euscelidius variegatus emitter.</title>
        <authorList>
            <person name="Michoud G."/>
            <person name="Marasco R."/>
            <person name="Seferji K."/>
            <person name="Gonella E."/>
            <person name="Garuglieri E."/>
            <person name="Alma A."/>
            <person name="Mapelli F."/>
            <person name="Borin S."/>
            <person name="Daffonchio D."/>
            <person name="Crotti E."/>
        </authorList>
    </citation>
    <scope>NUCLEOTIDE SEQUENCE [LARGE SCALE GENOMIC DNA]</scope>
    <source>
        <strain evidence="2 3">EV16P</strain>
    </source>
</reference>
<feature type="signal peptide" evidence="1">
    <location>
        <begin position="1"/>
        <end position="20"/>
    </location>
</feature>
<organism evidence="2 3">
    <name type="scientific">Sorlinia euscelidii</name>
    <dbReference type="NCBI Taxonomy" id="3081148"/>
    <lineage>
        <taxon>Bacteria</taxon>
        <taxon>Pseudomonadati</taxon>
        <taxon>Pseudomonadota</taxon>
        <taxon>Alphaproteobacteria</taxon>
        <taxon>Acetobacterales</taxon>
        <taxon>Acetobacteraceae</taxon>
        <taxon>Sorlinia</taxon>
    </lineage>
</organism>
<keyword evidence="1" id="KW-0732">Signal</keyword>
<accession>A0ABU7U2V0</accession>